<accession>A0A8H5H1J0</accession>
<evidence type="ECO:0000256" key="1">
    <source>
        <dbReference type="SAM" id="MobiDB-lite"/>
    </source>
</evidence>
<sequence length="270" mass="29053">MSLAGPDPLFMCVAVAHESPGKSFEELRIDDYIRFYSTTGRPPPPCPQEPTDEALRARSGLPPLFKPFAERSLASSTSRPTDLPNAQTFSAPKYEGEFLHSISAMAPYEAFSHEELRYYAYLKGNKTAPAHITMTPFVPSPPPTDASATIRILDLPGQGEQMMTISTQPAYAGHSLEVSPSQFYCPRTCRSPTFPLSVPVFSPPGTTQPNPIASQELRLAYIQAGLQLTSAEILARTPRPPSLFGSGASTSTGASTGGGLFSRPAGVRLF</sequence>
<evidence type="ECO:0000313" key="2">
    <source>
        <dbReference type="EMBL" id="KAF5374700.1"/>
    </source>
</evidence>
<feature type="region of interest" description="Disordered" evidence="1">
    <location>
        <begin position="245"/>
        <end position="270"/>
    </location>
</feature>
<reference evidence="2 3" key="1">
    <citation type="journal article" date="2020" name="ISME J.">
        <title>Uncovering the hidden diversity of litter-decomposition mechanisms in mushroom-forming fungi.</title>
        <authorList>
            <person name="Floudas D."/>
            <person name="Bentzer J."/>
            <person name="Ahren D."/>
            <person name="Johansson T."/>
            <person name="Persson P."/>
            <person name="Tunlid A."/>
        </authorList>
    </citation>
    <scope>NUCLEOTIDE SEQUENCE [LARGE SCALE GENOMIC DNA]</scope>
    <source>
        <strain evidence="2 3">CBS 661.87</strain>
    </source>
</reference>
<dbReference type="AlphaFoldDB" id="A0A8H5H1J0"/>
<dbReference type="OrthoDB" id="3234974at2759"/>
<evidence type="ECO:0000313" key="3">
    <source>
        <dbReference type="Proteomes" id="UP000565441"/>
    </source>
</evidence>
<dbReference type="Gene3D" id="1.10.10.2360">
    <property type="match status" value="1"/>
</dbReference>
<dbReference type="EMBL" id="JAACJP010000035">
    <property type="protein sequence ID" value="KAF5374700.1"/>
    <property type="molecule type" value="Genomic_DNA"/>
</dbReference>
<name>A0A8H5H1J0_9AGAR</name>
<dbReference type="Proteomes" id="UP000565441">
    <property type="component" value="Unassembled WGS sequence"/>
</dbReference>
<protein>
    <submittedName>
        <fullName evidence="2">Uncharacterized protein</fullName>
    </submittedName>
</protein>
<keyword evidence="3" id="KW-1185">Reference proteome</keyword>
<comment type="caution">
    <text evidence="2">The sequence shown here is derived from an EMBL/GenBank/DDBJ whole genome shotgun (WGS) entry which is preliminary data.</text>
</comment>
<gene>
    <name evidence="2" type="ORF">D9615_009018</name>
</gene>
<proteinExistence type="predicted"/>
<feature type="compositionally biased region" description="Low complexity" evidence="1">
    <location>
        <begin position="245"/>
        <end position="254"/>
    </location>
</feature>
<organism evidence="2 3">
    <name type="scientific">Tricholomella constricta</name>
    <dbReference type="NCBI Taxonomy" id="117010"/>
    <lineage>
        <taxon>Eukaryota</taxon>
        <taxon>Fungi</taxon>
        <taxon>Dikarya</taxon>
        <taxon>Basidiomycota</taxon>
        <taxon>Agaricomycotina</taxon>
        <taxon>Agaricomycetes</taxon>
        <taxon>Agaricomycetidae</taxon>
        <taxon>Agaricales</taxon>
        <taxon>Tricholomatineae</taxon>
        <taxon>Lyophyllaceae</taxon>
        <taxon>Tricholomella</taxon>
    </lineage>
</organism>